<reference evidence="1" key="2">
    <citation type="submission" date="2021-03" db="UniProtKB">
        <authorList>
            <consortium name="EnsemblPlants"/>
        </authorList>
    </citation>
    <scope>IDENTIFICATION</scope>
</reference>
<dbReference type="OMA" id="HMILMEG"/>
<sequence length="116" mass="13187">MEYSKWLESYGPLNRKYYEELGVVPKELAPSTEKPLELELKVLPSHLRYEFLGKDKQLPVIVSASHSDVETDKLLRVLRTHNKAIAWTLGDVKGTSPSTVMHRILMEEGAKPKIDA</sequence>
<accession>A0A803QE91</accession>
<dbReference type="AlphaFoldDB" id="A0A803QE91"/>
<evidence type="ECO:0000313" key="1">
    <source>
        <dbReference type="EnsemblPlants" id="cds.evm.model.09.1379"/>
    </source>
</evidence>
<protein>
    <recommendedName>
        <fullName evidence="3">Reverse transcriptase domain-containing protein</fullName>
    </recommendedName>
</protein>
<dbReference type="Proteomes" id="UP000596661">
    <property type="component" value="Chromosome 9"/>
</dbReference>
<reference evidence="1" key="1">
    <citation type="submission" date="2018-11" db="EMBL/GenBank/DDBJ databases">
        <authorList>
            <person name="Grassa J C."/>
        </authorList>
    </citation>
    <scope>NUCLEOTIDE SEQUENCE [LARGE SCALE GENOMIC DNA]</scope>
</reference>
<organism evidence="1 2">
    <name type="scientific">Cannabis sativa</name>
    <name type="common">Hemp</name>
    <name type="synonym">Marijuana</name>
    <dbReference type="NCBI Taxonomy" id="3483"/>
    <lineage>
        <taxon>Eukaryota</taxon>
        <taxon>Viridiplantae</taxon>
        <taxon>Streptophyta</taxon>
        <taxon>Embryophyta</taxon>
        <taxon>Tracheophyta</taxon>
        <taxon>Spermatophyta</taxon>
        <taxon>Magnoliopsida</taxon>
        <taxon>eudicotyledons</taxon>
        <taxon>Gunneridae</taxon>
        <taxon>Pentapetalae</taxon>
        <taxon>rosids</taxon>
        <taxon>fabids</taxon>
        <taxon>Rosales</taxon>
        <taxon>Cannabaceae</taxon>
        <taxon>Cannabis</taxon>
    </lineage>
</organism>
<dbReference type="EMBL" id="UZAU01000768">
    <property type="status" value="NOT_ANNOTATED_CDS"/>
    <property type="molecule type" value="Genomic_DNA"/>
</dbReference>
<dbReference type="Gramene" id="evm.model.09.1379">
    <property type="protein sequence ID" value="cds.evm.model.09.1379"/>
    <property type="gene ID" value="evm.TU.09.1379"/>
</dbReference>
<dbReference type="EnsemblPlants" id="evm.model.09.1379">
    <property type="protein sequence ID" value="cds.evm.model.09.1379"/>
    <property type="gene ID" value="evm.TU.09.1379"/>
</dbReference>
<evidence type="ECO:0008006" key="3">
    <source>
        <dbReference type="Google" id="ProtNLM"/>
    </source>
</evidence>
<evidence type="ECO:0000313" key="2">
    <source>
        <dbReference type="Proteomes" id="UP000596661"/>
    </source>
</evidence>
<name>A0A803QE91_CANSA</name>
<proteinExistence type="predicted"/>
<keyword evidence="2" id="KW-1185">Reference proteome</keyword>